<dbReference type="RefSeq" id="WP_138598048.1">
    <property type="nucleotide sequence ID" value="NZ_PNCK01000075.1"/>
</dbReference>
<dbReference type="Proteomes" id="UP000307706">
    <property type="component" value="Unassembled WGS sequence"/>
</dbReference>
<evidence type="ECO:0000313" key="2">
    <source>
        <dbReference type="EMBL" id="TMP40563.1"/>
    </source>
</evidence>
<accession>A0A5S3XJT4</accession>
<keyword evidence="1" id="KW-1133">Transmembrane helix</keyword>
<dbReference type="Proteomes" id="UP000305730">
    <property type="component" value="Unassembled WGS sequence"/>
</dbReference>
<evidence type="ECO:0000313" key="3">
    <source>
        <dbReference type="EMBL" id="TMP54652.1"/>
    </source>
</evidence>
<keyword evidence="1" id="KW-0812">Transmembrane</keyword>
<reference evidence="5" key="2">
    <citation type="submission" date="2019-06" db="EMBL/GenBank/DDBJ databases">
        <title>Co-occurence of chitin degradation, pigmentation and bioactivity in marine Pseudoalteromonas.</title>
        <authorList>
            <person name="Sonnenschein E.C."/>
            <person name="Bech P.K."/>
        </authorList>
    </citation>
    <scope>NUCLEOTIDE SEQUENCE [LARGE SCALE GENOMIC DNA]</scope>
    <source>
        <strain evidence="5">S2231</strain>
    </source>
</reference>
<gene>
    <name evidence="3" type="ORF">CWB96_18875</name>
    <name evidence="2" type="ORF">CWB97_17920</name>
</gene>
<reference evidence="3 5" key="1">
    <citation type="submission" date="2017-12" db="EMBL/GenBank/DDBJ databases">
        <authorList>
            <person name="Paulsen S."/>
            <person name="Gram L.K."/>
        </authorList>
    </citation>
    <scope>NUCLEOTIDE SEQUENCE [LARGE SCALE GENOMIC DNA]</scope>
    <source>
        <strain evidence="3 5">S2231</strain>
        <strain evidence="2">S2233</strain>
    </source>
</reference>
<evidence type="ECO:0000313" key="4">
    <source>
        <dbReference type="Proteomes" id="UP000305730"/>
    </source>
</evidence>
<reference evidence="3" key="3">
    <citation type="submission" date="2019-09" db="EMBL/GenBank/DDBJ databases">
        <title>Co-occurence of chitin degradation, pigmentation and bioactivity in marine Pseudoalteromonas.</title>
        <authorList>
            <person name="Sonnenschein E.C."/>
            <person name="Bech P.K."/>
        </authorList>
    </citation>
    <scope>NUCLEOTIDE SEQUENCE</scope>
    <source>
        <strain evidence="3">S2231</strain>
        <strain evidence="2 4">S2233</strain>
    </source>
</reference>
<keyword evidence="4" id="KW-1185">Reference proteome</keyword>
<protein>
    <submittedName>
        <fullName evidence="3">Uncharacterized protein</fullName>
    </submittedName>
</protein>
<evidence type="ECO:0000313" key="5">
    <source>
        <dbReference type="Proteomes" id="UP000307706"/>
    </source>
</evidence>
<proteinExistence type="predicted"/>
<dbReference type="AlphaFoldDB" id="A0A5S3XJT4"/>
<organism evidence="3 5">
    <name type="scientific">Pseudoalteromonas citrea</name>
    <dbReference type="NCBI Taxonomy" id="43655"/>
    <lineage>
        <taxon>Bacteria</taxon>
        <taxon>Pseudomonadati</taxon>
        <taxon>Pseudomonadota</taxon>
        <taxon>Gammaproteobacteria</taxon>
        <taxon>Alteromonadales</taxon>
        <taxon>Pseudoalteromonadaceae</taxon>
        <taxon>Pseudoalteromonas</taxon>
    </lineage>
</organism>
<feature type="transmembrane region" description="Helical" evidence="1">
    <location>
        <begin position="12"/>
        <end position="31"/>
    </location>
</feature>
<keyword evidence="1" id="KW-0472">Membrane</keyword>
<comment type="caution">
    <text evidence="3">The sequence shown here is derived from an EMBL/GenBank/DDBJ whole genome shotgun (WGS) entry which is preliminary data.</text>
</comment>
<dbReference type="OrthoDB" id="6315401at2"/>
<sequence>MFYIKWLLRISAWLLVLIAIAWFGVRFSLWLQSAEPMAQRSDKETRSNVHWLQQDKPLIYNFSPSRTYNLRVLSNAIFAQQVAFDKPINYAIEYTLFDQNNVELTSKVYHHASKLALDADQQQVKQIIENKAALSVSSGQSFYISSEQLTHASRIALRVIPEDPALKGVVVRLHAKTPTDTEDMNRAWLKLPVEWRERTIAYHTIGVNAITTQEIHNAVTFDWLKLAPQGVPDIDFKADTLYETLPYHVLTYDFGAQQLDLDSFYTDNRLSASFRVYEQGDITARIIGNSDDVSITWYDLKQQQAPKSLSFSKLALANTYRFSDVAPGLIVITSATSVQSSWFLADSTPVSPLHSYYYQVDESLSAHYLVTPNSDVNLQFRGAPNSHVSVSLYDKDKQLITTHTIQLKGEHALFDRIITPDTLRNITTDAERFYLRIPQGSAFLSIHSKHAIGVKLQSREQQFHYQVALCNTLCQIDSSIFTEVGAWFSQQAENDFSFTEQQRLLNVRLFESPPETDIEQTYYYGTDLTAILPRSNTALVKSEPKYFQPAEPPKDFHFSAITSLKDIILPEASLLAKSRLVIISDTPPFYSEYPLEQLSQNVKITSQAMNAQLYTNLGSHREWAKQRLFRLKKGTPLTLRFSERPESVVIKTYLDKAQSDPVTINTSLQGILSTQVTDEYTILQKRYALIDANKDSGFLLHPAQTTLFSYPSMTVPINNDLKVLEKLTIQAEQDIWISVLEETTEQQKQAKWWLYETN</sequence>
<name>A0A5S3XJT4_9GAMM</name>
<dbReference type="EMBL" id="PNCL01000117">
    <property type="protein sequence ID" value="TMP54652.1"/>
    <property type="molecule type" value="Genomic_DNA"/>
</dbReference>
<evidence type="ECO:0000256" key="1">
    <source>
        <dbReference type="SAM" id="Phobius"/>
    </source>
</evidence>
<dbReference type="EMBL" id="PNCK01000075">
    <property type="protein sequence ID" value="TMP40563.1"/>
    <property type="molecule type" value="Genomic_DNA"/>
</dbReference>